<protein>
    <submittedName>
        <fullName evidence="2">Uncharacterized protein</fullName>
    </submittedName>
</protein>
<evidence type="ECO:0000313" key="3">
    <source>
        <dbReference type="Proteomes" id="UP000572817"/>
    </source>
</evidence>
<proteinExistence type="predicted"/>
<reference evidence="2" key="1">
    <citation type="submission" date="2020-04" db="EMBL/GenBank/DDBJ databases">
        <title>Genome Assembly and Annotation of Botryosphaeria dothidea sdau 11-99, a Latent Pathogen of Apple Fruit Ring Rot in China.</title>
        <authorList>
            <person name="Yu C."/>
            <person name="Diao Y."/>
            <person name="Lu Q."/>
            <person name="Zhao J."/>
            <person name="Cui S."/>
            <person name="Peng C."/>
            <person name="He B."/>
            <person name="Liu H."/>
        </authorList>
    </citation>
    <scope>NUCLEOTIDE SEQUENCE [LARGE SCALE GENOMIC DNA]</scope>
    <source>
        <strain evidence="2">Sdau11-99</strain>
    </source>
</reference>
<evidence type="ECO:0000313" key="2">
    <source>
        <dbReference type="EMBL" id="KAF4305862.1"/>
    </source>
</evidence>
<dbReference type="EMBL" id="WWBZ02000040">
    <property type="protein sequence ID" value="KAF4305862.1"/>
    <property type="molecule type" value="Genomic_DNA"/>
</dbReference>
<organism evidence="2 3">
    <name type="scientific">Botryosphaeria dothidea</name>
    <dbReference type="NCBI Taxonomy" id="55169"/>
    <lineage>
        <taxon>Eukaryota</taxon>
        <taxon>Fungi</taxon>
        <taxon>Dikarya</taxon>
        <taxon>Ascomycota</taxon>
        <taxon>Pezizomycotina</taxon>
        <taxon>Dothideomycetes</taxon>
        <taxon>Dothideomycetes incertae sedis</taxon>
        <taxon>Botryosphaeriales</taxon>
        <taxon>Botryosphaeriaceae</taxon>
        <taxon>Botryosphaeria</taxon>
    </lineage>
</organism>
<gene>
    <name evidence="2" type="ORF">GTA08_BOTSDO06959</name>
</gene>
<comment type="caution">
    <text evidence="2">The sequence shown here is derived from an EMBL/GenBank/DDBJ whole genome shotgun (WGS) entry which is preliminary data.</text>
</comment>
<evidence type="ECO:0000256" key="1">
    <source>
        <dbReference type="SAM" id="MobiDB-lite"/>
    </source>
</evidence>
<accession>A0A8H4N7U8</accession>
<feature type="region of interest" description="Disordered" evidence="1">
    <location>
        <begin position="64"/>
        <end position="92"/>
    </location>
</feature>
<dbReference type="Proteomes" id="UP000572817">
    <property type="component" value="Unassembled WGS sequence"/>
</dbReference>
<dbReference type="AlphaFoldDB" id="A0A8H4N7U8"/>
<dbReference type="OrthoDB" id="3937380at2759"/>
<keyword evidence="3" id="KW-1185">Reference proteome</keyword>
<sequence>MAASRSDSRKETHRAQDMIAAGIEDDDVVASTVRGDVRGTRYPHILNHISTYTIPSIDEVLDLYHESSSPGNPASDPEPIYRSGSKSDSLRQFQGSYEENRDCIAASVTNGYKGAYDNEVIGPGAQLYNLRYAYPPNVSDYTSSNSSFQTSTNQTLESPVIFRDEYSESTSSVSGDEDAVHLTTIPEEPEPPELEADIDVVKPVFKARRQKEMANAQKWNM</sequence>
<name>A0A8H4N7U8_9PEZI</name>